<evidence type="ECO:0000313" key="1">
    <source>
        <dbReference type="EMBL" id="MBB6227082.1"/>
    </source>
</evidence>
<gene>
    <name evidence="1" type="ORF">FHS79_001246</name>
</gene>
<keyword evidence="2" id="KW-1185">Reference proteome</keyword>
<dbReference type="AlphaFoldDB" id="A0A841LD60"/>
<name>A0A841LD60_9SPHN</name>
<sequence>MSKPAPVSVIETPEFLAATRRMMTDEERGLLVDYLAYNPVAGDLIPGTGGVRKLRWGLDGRGKRGGARVVYFYHSEAMPLFALTVYAKSERADLSQADRNDFRRLTAMLADAYTKGSKR</sequence>
<dbReference type="Pfam" id="PF06296">
    <property type="entry name" value="RelE"/>
    <property type="match status" value="1"/>
</dbReference>
<dbReference type="InterPro" id="IPR009387">
    <property type="entry name" value="HigB-2"/>
</dbReference>
<reference evidence="1 2" key="1">
    <citation type="submission" date="2020-08" db="EMBL/GenBank/DDBJ databases">
        <title>Genomic Encyclopedia of Type Strains, Phase IV (KMG-IV): sequencing the most valuable type-strain genomes for metagenomic binning, comparative biology and taxonomic classification.</title>
        <authorList>
            <person name="Goeker M."/>
        </authorList>
    </citation>
    <scope>NUCLEOTIDE SEQUENCE [LARGE SCALE GENOMIC DNA]</scope>
    <source>
        <strain evidence="1 2">DSM 102189</strain>
    </source>
</reference>
<proteinExistence type="predicted"/>
<dbReference type="EMBL" id="JACIIV010000008">
    <property type="protein sequence ID" value="MBB6227082.1"/>
    <property type="molecule type" value="Genomic_DNA"/>
</dbReference>
<evidence type="ECO:0008006" key="3">
    <source>
        <dbReference type="Google" id="ProtNLM"/>
    </source>
</evidence>
<dbReference type="PIRSF" id="PIRSF039032">
    <property type="entry name" value="HigB-2"/>
    <property type="match status" value="1"/>
</dbReference>
<dbReference type="Proteomes" id="UP000538147">
    <property type="component" value="Unassembled WGS sequence"/>
</dbReference>
<protein>
    <recommendedName>
        <fullName evidence="3">Addiction module toxin RelE</fullName>
    </recommendedName>
</protein>
<comment type="caution">
    <text evidence="1">The sequence shown here is derived from an EMBL/GenBank/DDBJ whole genome shotgun (WGS) entry which is preliminary data.</text>
</comment>
<evidence type="ECO:0000313" key="2">
    <source>
        <dbReference type="Proteomes" id="UP000538147"/>
    </source>
</evidence>
<organism evidence="1 2">
    <name type="scientific">Polymorphobacter multimanifer</name>
    <dbReference type="NCBI Taxonomy" id="1070431"/>
    <lineage>
        <taxon>Bacteria</taxon>
        <taxon>Pseudomonadati</taxon>
        <taxon>Pseudomonadota</taxon>
        <taxon>Alphaproteobacteria</taxon>
        <taxon>Sphingomonadales</taxon>
        <taxon>Sphingosinicellaceae</taxon>
        <taxon>Polymorphobacter</taxon>
    </lineage>
</organism>
<accession>A0A841LD60</accession>
<dbReference type="RefSeq" id="WP_243452711.1">
    <property type="nucleotide sequence ID" value="NZ_BMOX01000007.1"/>
</dbReference>